<evidence type="ECO:0000259" key="6">
    <source>
        <dbReference type="Pfam" id="PF25973"/>
    </source>
</evidence>
<sequence length="360" mass="39961">MKTSSVTLLIGYACVLAGCGTKPVQEEQKAFRLSDTMMNRIQIDSVQTQPVRSELTLVGKIMADESRVIKVFPLVGGDVEAVEVELGDFVRKGQTLASIRSGEVADLERQRIQAQSELLVAEKNLRVAQDLFETKLTSQREVVAAQKEVEKAQAETKRIQEVSRIYGIGKASMYTVKAPIDGYVIEKNVNRGTQLRSDNADNLFTIGQISEVWVLANVNEGDIGQVRTGMDASIQTLSYPNDVFNGKVDKLYTVLDPGTKAMTVRIRLDNRSLKLKPEMHATVTLRYEDGGKLTTVPANSVIFERSKQYVMVFRSRSDIETREVTVLKSLGDVAYIRNGIKPGEKVISKNQLLVFNALNN</sequence>
<evidence type="ECO:0000256" key="1">
    <source>
        <dbReference type="ARBA" id="ARBA00009477"/>
    </source>
</evidence>
<dbReference type="Gene3D" id="2.40.50.100">
    <property type="match status" value="1"/>
</dbReference>
<dbReference type="PANTHER" id="PTHR30097:SF4">
    <property type="entry name" value="SLR6042 PROTEIN"/>
    <property type="match status" value="1"/>
</dbReference>
<dbReference type="NCBIfam" id="TIGR01730">
    <property type="entry name" value="RND_mfp"/>
    <property type="match status" value="1"/>
</dbReference>
<protein>
    <submittedName>
        <fullName evidence="7">Efflux RND transporter periplasmic adaptor subunit</fullName>
    </submittedName>
</protein>
<dbReference type="RefSeq" id="WP_207331114.1">
    <property type="nucleotide sequence ID" value="NZ_JAFMYW010000007.1"/>
</dbReference>
<comment type="caution">
    <text evidence="7">The sequence shown here is derived from an EMBL/GenBank/DDBJ whole genome shotgun (WGS) entry which is preliminary data.</text>
</comment>
<dbReference type="Gene3D" id="2.40.30.170">
    <property type="match status" value="1"/>
</dbReference>
<dbReference type="PROSITE" id="PS51257">
    <property type="entry name" value="PROKAR_LIPOPROTEIN"/>
    <property type="match status" value="1"/>
</dbReference>
<evidence type="ECO:0000256" key="3">
    <source>
        <dbReference type="SAM" id="Coils"/>
    </source>
</evidence>
<dbReference type="InterPro" id="IPR058792">
    <property type="entry name" value="Beta-barrel_RND_2"/>
</dbReference>
<dbReference type="InterPro" id="IPR006143">
    <property type="entry name" value="RND_pump_MFP"/>
</dbReference>
<dbReference type="Pfam" id="PF25967">
    <property type="entry name" value="RND-MFP_C"/>
    <property type="match status" value="1"/>
</dbReference>
<feature type="domain" description="CusB-like beta-barrel" evidence="4">
    <location>
        <begin position="211"/>
        <end position="286"/>
    </location>
</feature>
<evidence type="ECO:0000313" key="7">
    <source>
        <dbReference type="EMBL" id="MBO0951159.1"/>
    </source>
</evidence>
<keyword evidence="8" id="KW-1185">Reference proteome</keyword>
<proteinExistence type="inferred from homology"/>
<organism evidence="7 8">
    <name type="scientific">Fibrella forsythiae</name>
    <dbReference type="NCBI Taxonomy" id="2817061"/>
    <lineage>
        <taxon>Bacteria</taxon>
        <taxon>Pseudomonadati</taxon>
        <taxon>Bacteroidota</taxon>
        <taxon>Cytophagia</taxon>
        <taxon>Cytophagales</taxon>
        <taxon>Spirosomataceae</taxon>
        <taxon>Fibrella</taxon>
    </lineage>
</organism>
<dbReference type="InterPro" id="IPR058627">
    <property type="entry name" value="MdtA-like_C"/>
</dbReference>
<dbReference type="Proteomes" id="UP000664628">
    <property type="component" value="Unassembled WGS sequence"/>
</dbReference>
<evidence type="ECO:0000259" key="5">
    <source>
        <dbReference type="Pfam" id="PF25967"/>
    </source>
</evidence>
<dbReference type="PANTHER" id="PTHR30097">
    <property type="entry name" value="CATION EFFLUX SYSTEM PROTEIN CUSB"/>
    <property type="match status" value="1"/>
</dbReference>
<dbReference type="Pfam" id="PF25954">
    <property type="entry name" value="Beta-barrel_RND_2"/>
    <property type="match status" value="1"/>
</dbReference>
<reference evidence="7 8" key="1">
    <citation type="submission" date="2021-03" db="EMBL/GenBank/DDBJ databases">
        <title>Fibrella sp. HMF5405 genome sequencing and assembly.</title>
        <authorList>
            <person name="Kang H."/>
            <person name="Kim H."/>
            <person name="Bae S."/>
            <person name="Joh K."/>
        </authorList>
    </citation>
    <scope>NUCLEOTIDE SEQUENCE [LARGE SCALE GENOMIC DNA]</scope>
    <source>
        <strain evidence="7 8">HMF5405</strain>
    </source>
</reference>
<keyword evidence="2" id="KW-0813">Transport</keyword>
<dbReference type="Gene3D" id="2.40.420.20">
    <property type="match status" value="1"/>
</dbReference>
<gene>
    <name evidence="7" type="ORF">J2I46_21415</name>
</gene>
<feature type="coiled-coil region" evidence="3">
    <location>
        <begin position="104"/>
        <end position="162"/>
    </location>
</feature>
<dbReference type="Pfam" id="PF25973">
    <property type="entry name" value="BSH_CzcB"/>
    <property type="match status" value="1"/>
</dbReference>
<comment type="similarity">
    <text evidence="1">Belongs to the membrane fusion protein (MFP) (TC 8.A.1) family.</text>
</comment>
<feature type="domain" description="Multidrug resistance protein MdtA-like C-terminal permuted SH3" evidence="5">
    <location>
        <begin position="304"/>
        <end position="347"/>
    </location>
</feature>
<keyword evidence="3" id="KW-0175">Coiled coil</keyword>
<accession>A0ABS3JMC7</accession>
<evidence type="ECO:0000259" key="4">
    <source>
        <dbReference type="Pfam" id="PF25954"/>
    </source>
</evidence>
<dbReference type="SUPFAM" id="SSF111369">
    <property type="entry name" value="HlyD-like secretion proteins"/>
    <property type="match status" value="1"/>
</dbReference>
<evidence type="ECO:0000256" key="2">
    <source>
        <dbReference type="ARBA" id="ARBA00022448"/>
    </source>
</evidence>
<dbReference type="InterPro" id="IPR051909">
    <property type="entry name" value="MFP_Cation_Efflux"/>
</dbReference>
<dbReference type="EMBL" id="JAFMYW010000007">
    <property type="protein sequence ID" value="MBO0951159.1"/>
    <property type="molecule type" value="Genomic_DNA"/>
</dbReference>
<feature type="domain" description="CzcB-like barrel-sandwich hybrid" evidence="6">
    <location>
        <begin position="68"/>
        <end position="206"/>
    </location>
</feature>
<dbReference type="InterPro" id="IPR058647">
    <property type="entry name" value="BSH_CzcB-like"/>
</dbReference>
<evidence type="ECO:0000313" key="8">
    <source>
        <dbReference type="Proteomes" id="UP000664628"/>
    </source>
</evidence>
<name>A0ABS3JMC7_9BACT</name>